<organism evidence="2 3">
    <name type="scientific">Myotis myotis</name>
    <name type="common">Greater mouse-eared bat</name>
    <name type="synonym">Vespertilio myotis</name>
    <dbReference type="NCBI Taxonomy" id="51298"/>
    <lineage>
        <taxon>Eukaryota</taxon>
        <taxon>Metazoa</taxon>
        <taxon>Chordata</taxon>
        <taxon>Craniata</taxon>
        <taxon>Vertebrata</taxon>
        <taxon>Euteleostomi</taxon>
        <taxon>Mammalia</taxon>
        <taxon>Eutheria</taxon>
        <taxon>Laurasiatheria</taxon>
        <taxon>Chiroptera</taxon>
        <taxon>Yangochiroptera</taxon>
        <taxon>Vespertilionidae</taxon>
        <taxon>Myotis</taxon>
    </lineage>
</organism>
<protein>
    <submittedName>
        <fullName evidence="2">Uncharacterized protein</fullName>
    </submittedName>
</protein>
<sequence length="204" mass="22664">MEKSNHQRKRLAQSRRCLLRTRFQSSEKALFMEMKQDTAWGGGHVTTWRPIQSSLPPPPPKAASLGCACGQSGQSAGARDPARPRVAGSCQVRGRAPDSRALWPEARSFLCQPLGDFETQIWAQNFKSQNIGGKQRPRKTKHSINRDQHPWEHFTDRCPSGTQSPRGGGGGLDGWSVVLIGQGCRFDPRPEHIQGPSNECLRRT</sequence>
<comment type="caution">
    <text evidence="2">The sequence shown here is derived from an EMBL/GenBank/DDBJ whole genome shotgun (WGS) entry which is preliminary data.</text>
</comment>
<proteinExistence type="predicted"/>
<feature type="region of interest" description="Disordered" evidence="1">
    <location>
        <begin position="54"/>
        <end position="84"/>
    </location>
</feature>
<feature type="region of interest" description="Disordered" evidence="1">
    <location>
        <begin position="150"/>
        <end position="171"/>
    </location>
</feature>
<evidence type="ECO:0000313" key="3">
    <source>
        <dbReference type="Proteomes" id="UP000527355"/>
    </source>
</evidence>
<accession>A0A7J7ZX01</accession>
<name>A0A7J7ZX01_MYOMY</name>
<dbReference type="EMBL" id="JABWUV010000002">
    <property type="protein sequence ID" value="KAF6378641.1"/>
    <property type="molecule type" value="Genomic_DNA"/>
</dbReference>
<gene>
    <name evidence="2" type="ORF">mMyoMyo1_009573</name>
</gene>
<evidence type="ECO:0000313" key="2">
    <source>
        <dbReference type="EMBL" id="KAF6378641.1"/>
    </source>
</evidence>
<dbReference type="AlphaFoldDB" id="A0A7J7ZX01"/>
<reference evidence="2 3" key="1">
    <citation type="journal article" date="2020" name="Nature">
        <title>Six reference-quality genomes reveal evolution of bat adaptations.</title>
        <authorList>
            <person name="Jebb D."/>
            <person name="Huang Z."/>
            <person name="Pippel M."/>
            <person name="Hughes G.M."/>
            <person name="Lavrichenko K."/>
            <person name="Devanna P."/>
            <person name="Winkler S."/>
            <person name="Jermiin L.S."/>
            <person name="Skirmuntt E.C."/>
            <person name="Katzourakis A."/>
            <person name="Burkitt-Gray L."/>
            <person name="Ray D.A."/>
            <person name="Sullivan K.A.M."/>
            <person name="Roscito J.G."/>
            <person name="Kirilenko B.M."/>
            <person name="Davalos L.M."/>
            <person name="Corthals A.P."/>
            <person name="Power M.L."/>
            <person name="Jones G."/>
            <person name="Ransome R.D."/>
            <person name="Dechmann D.K.N."/>
            <person name="Locatelli A.G."/>
            <person name="Puechmaille S.J."/>
            <person name="Fedrigo O."/>
            <person name="Jarvis E.D."/>
            <person name="Hiller M."/>
            <person name="Vernes S.C."/>
            <person name="Myers E.W."/>
            <person name="Teeling E.C."/>
        </authorList>
    </citation>
    <scope>NUCLEOTIDE SEQUENCE [LARGE SCALE GENOMIC DNA]</scope>
    <source>
        <strain evidence="2">MMyoMyo1</strain>
        <tissue evidence="2">Flight muscle</tissue>
    </source>
</reference>
<dbReference type="Proteomes" id="UP000527355">
    <property type="component" value="Unassembled WGS sequence"/>
</dbReference>
<keyword evidence="3" id="KW-1185">Reference proteome</keyword>
<evidence type="ECO:0000256" key="1">
    <source>
        <dbReference type="SAM" id="MobiDB-lite"/>
    </source>
</evidence>